<dbReference type="Gene3D" id="3.40.630.30">
    <property type="match status" value="1"/>
</dbReference>
<proteinExistence type="predicted"/>
<dbReference type="EMBL" id="MN738796">
    <property type="protein sequence ID" value="QHT37434.1"/>
    <property type="molecule type" value="Genomic_DNA"/>
</dbReference>
<reference evidence="2" key="1">
    <citation type="journal article" date="2020" name="Nature">
        <title>Giant virus diversity and host interactions through global metagenomics.</title>
        <authorList>
            <person name="Schulz F."/>
            <person name="Roux S."/>
            <person name="Paez-Espino D."/>
            <person name="Jungbluth S."/>
            <person name="Walsh D.A."/>
            <person name="Denef V.J."/>
            <person name="McMahon K.D."/>
            <person name="Konstantinidis K.T."/>
            <person name="Eloe-Fadrosh E.A."/>
            <person name="Kyrpides N.C."/>
            <person name="Woyke T."/>
        </authorList>
    </citation>
    <scope>NUCLEOTIDE SEQUENCE</scope>
    <source>
        <strain evidence="2">GVMAG-S-ERX555997-44</strain>
    </source>
</reference>
<evidence type="ECO:0008006" key="3">
    <source>
        <dbReference type="Google" id="ProtNLM"/>
    </source>
</evidence>
<evidence type="ECO:0000256" key="1">
    <source>
        <dbReference type="SAM" id="Phobius"/>
    </source>
</evidence>
<dbReference type="AlphaFoldDB" id="A0A6C0F8M7"/>
<keyword evidence="1" id="KW-0812">Transmembrane</keyword>
<name>A0A6C0F8M7_9ZZZZ</name>
<keyword evidence="1" id="KW-0472">Membrane</keyword>
<accession>A0A6C0F8M7</accession>
<feature type="transmembrane region" description="Helical" evidence="1">
    <location>
        <begin position="12"/>
        <end position="29"/>
    </location>
</feature>
<sequence length="385" mass="46501">MADHARIKIMHTIITIIIIYFLITGYFKLKYPFWSRQPVFHYHNLYYWIKPPGIINEDLPEKNKFYDETIQFYNYDIISTEKKELFANFIRNNYMPNNYEKYGASNESIFDNFESHNDKSFISIKIYNNNILSCMTTKPLECYIDGNKMIINYVDYLCVDEKHRKKMYAANQIFTHYYHTRNNCNNIVSFFKRENKKTMIVPLTSYNNYIFKINNWKMCYNFDQPNINIIFVNKSNMNKFYQLFFECKKKFKCFITLNLGHIFYLIEKEHIRITVLMINEKFKCFYVFRNPYTTYDGVNSLEFCSSYKCEDIDNNIFTLGFFISMSLISKDLRSEILLVENLSNNNIILKLLLDRYSYIAKPVNSLYFYNFAYNPKESKDIFCII</sequence>
<protein>
    <recommendedName>
        <fullName evidence="3">Glycylpeptide N-tetradecanoyltransferase</fullName>
    </recommendedName>
</protein>
<organism evidence="2">
    <name type="scientific">viral metagenome</name>
    <dbReference type="NCBI Taxonomy" id="1070528"/>
    <lineage>
        <taxon>unclassified sequences</taxon>
        <taxon>metagenomes</taxon>
        <taxon>organismal metagenomes</taxon>
    </lineage>
</organism>
<evidence type="ECO:0000313" key="2">
    <source>
        <dbReference type="EMBL" id="QHT37434.1"/>
    </source>
</evidence>
<keyword evidence="1" id="KW-1133">Transmembrane helix</keyword>